<organism evidence="2 3">
    <name type="scientific">Cutaneotrichosporon oleaginosum</name>
    <dbReference type="NCBI Taxonomy" id="879819"/>
    <lineage>
        <taxon>Eukaryota</taxon>
        <taxon>Fungi</taxon>
        <taxon>Dikarya</taxon>
        <taxon>Basidiomycota</taxon>
        <taxon>Agaricomycotina</taxon>
        <taxon>Tremellomycetes</taxon>
        <taxon>Trichosporonales</taxon>
        <taxon>Trichosporonaceae</taxon>
        <taxon>Cutaneotrichosporon</taxon>
    </lineage>
</organism>
<dbReference type="Proteomes" id="UP000053611">
    <property type="component" value="Unassembled WGS sequence"/>
</dbReference>
<reference evidence="2 3" key="1">
    <citation type="submission" date="2015-03" db="EMBL/GenBank/DDBJ databases">
        <title>Genomics and transcriptomics of the oil-accumulating basidiomycete yeast T. oleaginosus allow insights into substrate utilization and the diverse evolutionary trajectories of mating systems in fungi.</title>
        <authorList>
            <consortium name="DOE Joint Genome Institute"/>
            <person name="Kourist R."/>
            <person name="Kracht O."/>
            <person name="Bracharz F."/>
            <person name="Lipzen A."/>
            <person name="Nolan M."/>
            <person name="Ohm R."/>
            <person name="Grigoriev I."/>
            <person name="Sun S."/>
            <person name="Heitman J."/>
            <person name="Bruck T."/>
            <person name="Nowrousian M."/>
        </authorList>
    </citation>
    <scope>NUCLEOTIDE SEQUENCE [LARGE SCALE GENOMIC DNA]</scope>
    <source>
        <strain evidence="2 3">IBC0246</strain>
    </source>
</reference>
<evidence type="ECO:0000313" key="2">
    <source>
        <dbReference type="EMBL" id="KLT42786.1"/>
    </source>
</evidence>
<feature type="coiled-coil region" evidence="1">
    <location>
        <begin position="233"/>
        <end position="260"/>
    </location>
</feature>
<accession>A0A0J0XNS6</accession>
<dbReference type="AlphaFoldDB" id="A0A0J0XNS6"/>
<protein>
    <submittedName>
        <fullName evidence="2">Uncharacterized protein</fullName>
    </submittedName>
</protein>
<dbReference type="OrthoDB" id="2596625at2759"/>
<gene>
    <name evidence="2" type="ORF">CC85DRAFT_327838</name>
</gene>
<dbReference type="GeneID" id="28987229"/>
<sequence length="303" mass="33938">MDDKFKEQPGPHTGDYKFYTTTVPVTVPLPNPTTPLAPAPKPVLRTKWYGLEKPHALLWLSLALSTLAIILGVPKGSLPTVTGRHRELRAQELLVQERLTLINQLSGLLPPPLAALFAVPDTSPTALDTLRLSRGLQLWHSRGHTWWNVEDLGAGAQVVRTAQSSPSSASPLPDREVWVLRSGDGDAPLLAALTNSLLARERLFAELEAVRAQPCPAATLSVGAGEKRKDKDEDEWRAERQRLRQRSDELEEREQDVIQREMWVVDAMRKLSDKSHNTASQLELEDRVVERLKAYQRQIKTEL</sequence>
<evidence type="ECO:0000313" key="3">
    <source>
        <dbReference type="Proteomes" id="UP000053611"/>
    </source>
</evidence>
<dbReference type="EMBL" id="KQ087201">
    <property type="protein sequence ID" value="KLT42786.1"/>
    <property type="molecule type" value="Genomic_DNA"/>
</dbReference>
<keyword evidence="1" id="KW-0175">Coiled coil</keyword>
<proteinExistence type="predicted"/>
<keyword evidence="3" id="KW-1185">Reference proteome</keyword>
<evidence type="ECO:0000256" key="1">
    <source>
        <dbReference type="SAM" id="Coils"/>
    </source>
</evidence>
<name>A0A0J0XNS6_9TREE</name>